<dbReference type="SUPFAM" id="SSF50370">
    <property type="entry name" value="Ricin B-like lectins"/>
    <property type="match status" value="1"/>
</dbReference>
<protein>
    <submittedName>
        <fullName evidence="1">15801_t:CDS:1</fullName>
    </submittedName>
</protein>
<dbReference type="Proteomes" id="UP000789901">
    <property type="component" value="Unassembled WGS sequence"/>
</dbReference>
<proteinExistence type="predicted"/>
<sequence>TTSSTTSSILLSKNINNDDYTVEVDCNPNKVTFTCKSSKVKFICKKHEEDAAEEVKKDFSEIYYYIVSYGNPDLGMNFDDDSSSFLKLHPFKDNTNAQWKIQRADNSEDSVSLTDNSSIKDVILINKKTGKAMKYQKQESGAEITQVDPAETDNKCSLWTISSKQDDGSQFIYLNNTEDLCLDGWTGNLLM</sequence>
<keyword evidence="2" id="KW-1185">Reference proteome</keyword>
<evidence type="ECO:0000313" key="2">
    <source>
        <dbReference type="Proteomes" id="UP000789901"/>
    </source>
</evidence>
<gene>
    <name evidence="1" type="ORF">GMARGA_LOCUS33814</name>
</gene>
<dbReference type="InterPro" id="IPR035992">
    <property type="entry name" value="Ricin_B-like_lectins"/>
</dbReference>
<accession>A0ABN7WSA8</accession>
<feature type="non-terminal residue" evidence="1">
    <location>
        <position position="191"/>
    </location>
</feature>
<dbReference type="Gene3D" id="2.80.10.50">
    <property type="match status" value="1"/>
</dbReference>
<reference evidence="1 2" key="1">
    <citation type="submission" date="2021-06" db="EMBL/GenBank/DDBJ databases">
        <authorList>
            <person name="Kallberg Y."/>
            <person name="Tangrot J."/>
            <person name="Rosling A."/>
        </authorList>
    </citation>
    <scope>NUCLEOTIDE SEQUENCE [LARGE SCALE GENOMIC DNA]</scope>
    <source>
        <strain evidence="1 2">120-4 pot B 10/14</strain>
    </source>
</reference>
<evidence type="ECO:0000313" key="1">
    <source>
        <dbReference type="EMBL" id="CAG8838118.1"/>
    </source>
</evidence>
<comment type="caution">
    <text evidence="1">The sequence shown here is derived from an EMBL/GenBank/DDBJ whole genome shotgun (WGS) entry which is preliminary data.</text>
</comment>
<feature type="non-terminal residue" evidence="1">
    <location>
        <position position="1"/>
    </location>
</feature>
<organism evidence="1 2">
    <name type="scientific">Gigaspora margarita</name>
    <dbReference type="NCBI Taxonomy" id="4874"/>
    <lineage>
        <taxon>Eukaryota</taxon>
        <taxon>Fungi</taxon>
        <taxon>Fungi incertae sedis</taxon>
        <taxon>Mucoromycota</taxon>
        <taxon>Glomeromycotina</taxon>
        <taxon>Glomeromycetes</taxon>
        <taxon>Diversisporales</taxon>
        <taxon>Gigasporaceae</taxon>
        <taxon>Gigaspora</taxon>
    </lineage>
</organism>
<dbReference type="EMBL" id="CAJVQB010057374">
    <property type="protein sequence ID" value="CAG8838118.1"/>
    <property type="molecule type" value="Genomic_DNA"/>
</dbReference>
<name>A0ABN7WSA8_GIGMA</name>